<keyword evidence="2" id="KW-0805">Transcription regulation</keyword>
<dbReference type="InterPro" id="IPR036390">
    <property type="entry name" value="WH_DNA-bd_sf"/>
</dbReference>
<comment type="caution">
    <text evidence="6">The sequence shown here is derived from an EMBL/GenBank/DDBJ whole genome shotgun (WGS) entry which is preliminary data.</text>
</comment>
<dbReference type="Gene3D" id="1.10.10.10">
    <property type="entry name" value="Winged helix-like DNA-binding domain superfamily/Winged helix DNA-binding domain"/>
    <property type="match status" value="1"/>
</dbReference>
<evidence type="ECO:0000259" key="5">
    <source>
        <dbReference type="PROSITE" id="PS50931"/>
    </source>
</evidence>
<name>A0ABP9RIF1_9GAMM</name>
<keyword evidence="7" id="KW-1185">Reference proteome</keyword>
<gene>
    <name evidence="6" type="ORF">GCM10023342_28510</name>
</gene>
<dbReference type="PANTHER" id="PTHR30126">
    <property type="entry name" value="HTH-TYPE TRANSCRIPTIONAL REGULATOR"/>
    <property type="match status" value="1"/>
</dbReference>
<proteinExistence type="inferred from homology"/>
<dbReference type="Proteomes" id="UP001500074">
    <property type="component" value="Unassembled WGS sequence"/>
</dbReference>
<dbReference type="EMBL" id="BAABKI010000028">
    <property type="protein sequence ID" value="GAA5178333.1"/>
    <property type="molecule type" value="Genomic_DNA"/>
</dbReference>
<feature type="domain" description="HTH lysR-type" evidence="5">
    <location>
        <begin position="1"/>
        <end position="58"/>
    </location>
</feature>
<keyword evidence="4" id="KW-0804">Transcription</keyword>
<dbReference type="Pfam" id="PF00126">
    <property type="entry name" value="HTH_1"/>
    <property type="match status" value="1"/>
</dbReference>
<evidence type="ECO:0000256" key="2">
    <source>
        <dbReference type="ARBA" id="ARBA00023015"/>
    </source>
</evidence>
<evidence type="ECO:0000256" key="4">
    <source>
        <dbReference type="ARBA" id="ARBA00023163"/>
    </source>
</evidence>
<dbReference type="Pfam" id="PF03466">
    <property type="entry name" value="LysR_substrate"/>
    <property type="match status" value="1"/>
</dbReference>
<dbReference type="RefSeq" id="WP_031383517.1">
    <property type="nucleotide sequence ID" value="NZ_BAABKI010000028.1"/>
</dbReference>
<dbReference type="PANTHER" id="PTHR30126:SF2">
    <property type="entry name" value="HTH-TYPE TRANSCRIPTIONAL REGULATOR YJIE"/>
    <property type="match status" value="1"/>
</dbReference>
<sequence>MEIRWLEDFITLARTRHFSRAAETQNVTQPTFSRRIKLLEEEMGVTLVDRQTLPLTLTPAGEEFLRLCEQITERVRLTRERIGQIADNQTRRIVIAAPQSALSYILPGWLDQHRLQQRVEPYLRATSWLLADYFQALDRDECDLALCYWPRQRVSLDVDTSGFEYLPIDTEILVPVCAPDDSGQPRFALPGQRRQPLPCIAYHPRGLIQKVIEAHLMRLTQPCYLSTLNENVQTANIKELVIQGYGLGWLPQRVAQRALDSGELVRAGPARWNVPLEVRLYRRRAHRHPGLDELWQQLQETPS</sequence>
<organism evidence="6 7">
    <name type="scientific">Modicisalibacter zincidurans</name>
    <dbReference type="NCBI Taxonomy" id="1178777"/>
    <lineage>
        <taxon>Bacteria</taxon>
        <taxon>Pseudomonadati</taxon>
        <taxon>Pseudomonadota</taxon>
        <taxon>Gammaproteobacteria</taxon>
        <taxon>Oceanospirillales</taxon>
        <taxon>Halomonadaceae</taxon>
        <taxon>Modicisalibacter</taxon>
    </lineage>
</organism>
<dbReference type="SUPFAM" id="SSF53850">
    <property type="entry name" value="Periplasmic binding protein-like II"/>
    <property type="match status" value="1"/>
</dbReference>
<evidence type="ECO:0000256" key="3">
    <source>
        <dbReference type="ARBA" id="ARBA00023125"/>
    </source>
</evidence>
<dbReference type="InterPro" id="IPR000847">
    <property type="entry name" value="LysR_HTH_N"/>
</dbReference>
<dbReference type="InterPro" id="IPR036388">
    <property type="entry name" value="WH-like_DNA-bd_sf"/>
</dbReference>
<evidence type="ECO:0000256" key="1">
    <source>
        <dbReference type="ARBA" id="ARBA00009437"/>
    </source>
</evidence>
<accession>A0ABP9RIF1</accession>
<dbReference type="InterPro" id="IPR005119">
    <property type="entry name" value="LysR_subst-bd"/>
</dbReference>
<dbReference type="PROSITE" id="PS50931">
    <property type="entry name" value="HTH_LYSR"/>
    <property type="match status" value="1"/>
</dbReference>
<dbReference type="PRINTS" id="PR00039">
    <property type="entry name" value="HTHLYSR"/>
</dbReference>
<keyword evidence="3" id="KW-0238">DNA-binding</keyword>
<evidence type="ECO:0000313" key="6">
    <source>
        <dbReference type="EMBL" id="GAA5178333.1"/>
    </source>
</evidence>
<dbReference type="SUPFAM" id="SSF46785">
    <property type="entry name" value="Winged helix' DNA-binding domain"/>
    <property type="match status" value="1"/>
</dbReference>
<dbReference type="Gene3D" id="3.40.190.10">
    <property type="entry name" value="Periplasmic binding protein-like II"/>
    <property type="match status" value="2"/>
</dbReference>
<evidence type="ECO:0000313" key="7">
    <source>
        <dbReference type="Proteomes" id="UP001500074"/>
    </source>
</evidence>
<reference evidence="7" key="1">
    <citation type="journal article" date="2019" name="Int. J. Syst. Evol. Microbiol.">
        <title>The Global Catalogue of Microorganisms (GCM) 10K type strain sequencing project: providing services to taxonomists for standard genome sequencing and annotation.</title>
        <authorList>
            <consortium name="The Broad Institute Genomics Platform"/>
            <consortium name="The Broad Institute Genome Sequencing Center for Infectious Disease"/>
            <person name="Wu L."/>
            <person name="Ma J."/>
        </authorList>
    </citation>
    <scope>NUCLEOTIDE SEQUENCE [LARGE SCALE GENOMIC DNA]</scope>
    <source>
        <strain evidence="7">JCM 18472</strain>
    </source>
</reference>
<comment type="similarity">
    <text evidence="1">Belongs to the LysR transcriptional regulatory family.</text>
</comment>
<protein>
    <submittedName>
        <fullName evidence="6">LysR substrate-binding domain-containing protein</fullName>
    </submittedName>
</protein>